<dbReference type="RefSeq" id="WP_087697356.1">
    <property type="nucleotide sequence ID" value="NZ_JABXOB010000017.1"/>
</dbReference>
<evidence type="ECO:0000313" key="2">
    <source>
        <dbReference type="EMBL" id="OVE49881.1"/>
    </source>
</evidence>
<sequence length="731" mass="78834">MSYLQYPRLAFSGLFQSDVSTVNNDPRHFDNATFEERFQDPRYQPPVQEDAGGAKISINNGWWNPWGTGIFGLKNCVVQSALGPDGQECLSSGEDAAIGLFVGNADDQPSGKMVDLDPDWQLASCIYGQVITLRAANGQVLMRGQYAPNPFRDLWFNRVGNIHGDSAASAIWQTQLTNVEWNLDKINSPVLQALKTICEQQGNILSLRLTTYGYDDALGESFFSYGILLGAIGPAYQTEPQSFILGRRFIPANNLLPSTAYQPEDYFPNVGWFSAQVVANEQTKSSTLYVDLSNALPLVYQPAQLRADGSPNRPAGTPETTYVADITCGSGSGNPAAPKEGNSKQLWQQPLIIAQLTSATLPTSPYLQPGQTAPTPIASQYQPLATIDISNANLLSRSGIVAVPIPESMLSSINELPLALVTSANPNTGIALLLCCEGNGGWEVRADQFALRLDPNDPAANTVDSDVYVAQYGVPLANAPVSLSLESTGAQVDVGDCPTDTPPETTPKAAPPTFNVPAGQLAFVPGQAGADADGTVQYTINASTDANGMVKFAINGPQAMGYPRYYIDGQLFNYSYNISPSSANGKPTVQQTFDQYVIVVRSTYVVPSKVSWDDVQPILQQYANLYPVMSQGLFDFSKKEQADANAFILKFVLDKPDDDPDQMPVTRDLSSSKRRALIQYFDSVLQEQGRPPSMLDMFGKRCPTRGGGSRADCPEGAVGYGKGGKPDCPAK</sequence>
<name>A0A202BEV6_CHRVL</name>
<dbReference type="EMBL" id="NHOO01000003">
    <property type="protein sequence ID" value="OVE49881.1"/>
    <property type="molecule type" value="Genomic_DNA"/>
</dbReference>
<evidence type="ECO:0000313" key="3">
    <source>
        <dbReference type="Proteomes" id="UP000196342"/>
    </source>
</evidence>
<dbReference type="AlphaFoldDB" id="A0A202BEV6"/>
<gene>
    <name evidence="2" type="ORF">CBW21_04925</name>
</gene>
<comment type="caution">
    <text evidence="2">The sequence shown here is derived from an EMBL/GenBank/DDBJ whole genome shotgun (WGS) entry which is preliminary data.</text>
</comment>
<keyword evidence="3" id="KW-1185">Reference proteome</keyword>
<protein>
    <submittedName>
        <fullName evidence="2">Uncharacterized protein</fullName>
    </submittedName>
</protein>
<accession>A0A202BEV6</accession>
<feature type="region of interest" description="Disordered" evidence="1">
    <location>
        <begin position="699"/>
        <end position="731"/>
    </location>
</feature>
<reference evidence="2 3" key="1">
    <citation type="submission" date="2017-05" db="EMBL/GenBank/DDBJ databases">
        <title>Chromobacterium violaceum GHPS1 isolated from Hydrocarbon polluted soil in French Guiana display an awesome secondary metabolite arsenal and a battery of drug and heavy-metal-resistance and detoxification of xenobiotics proteins.</title>
        <authorList>
            <person name="Belbahri L."/>
        </authorList>
    </citation>
    <scope>NUCLEOTIDE SEQUENCE [LARGE SCALE GENOMIC DNA]</scope>
    <source>
        <strain evidence="2 3">GHPS1</strain>
    </source>
</reference>
<dbReference type="Proteomes" id="UP000196342">
    <property type="component" value="Unassembled WGS sequence"/>
</dbReference>
<proteinExistence type="predicted"/>
<organism evidence="2 3">
    <name type="scientific">Chromobacterium violaceum</name>
    <dbReference type="NCBI Taxonomy" id="536"/>
    <lineage>
        <taxon>Bacteria</taxon>
        <taxon>Pseudomonadati</taxon>
        <taxon>Pseudomonadota</taxon>
        <taxon>Betaproteobacteria</taxon>
        <taxon>Neisseriales</taxon>
        <taxon>Chromobacteriaceae</taxon>
        <taxon>Chromobacterium</taxon>
    </lineage>
</organism>
<evidence type="ECO:0000256" key="1">
    <source>
        <dbReference type="SAM" id="MobiDB-lite"/>
    </source>
</evidence>